<evidence type="ECO:0000313" key="2">
    <source>
        <dbReference type="Proteomes" id="UP000828941"/>
    </source>
</evidence>
<proteinExistence type="predicted"/>
<accession>A0ACB9L893</accession>
<sequence>MVHEFMPDEFILPCMIKGCARLSAIEEGKQIHGLVLKIGLDKFVQSSLVSLYSKCGEMKLARKIFDRVGDKDLVSWNSLIDGYVRNGDEVAMKLPDEMPERDTFTWTALVDGLSKCGKVENARDIFDQSQVQIWFLGML</sequence>
<dbReference type="Proteomes" id="UP000828941">
    <property type="component" value="Chromosome 12"/>
</dbReference>
<name>A0ACB9L893_BAUVA</name>
<gene>
    <name evidence="1" type="ORF">L6164_029014</name>
</gene>
<keyword evidence="2" id="KW-1185">Reference proteome</keyword>
<protein>
    <submittedName>
        <fullName evidence="1">Uncharacterized protein</fullName>
    </submittedName>
</protein>
<dbReference type="EMBL" id="CM039437">
    <property type="protein sequence ID" value="KAI4305662.1"/>
    <property type="molecule type" value="Genomic_DNA"/>
</dbReference>
<organism evidence="1 2">
    <name type="scientific">Bauhinia variegata</name>
    <name type="common">Purple orchid tree</name>
    <name type="synonym">Phanera variegata</name>
    <dbReference type="NCBI Taxonomy" id="167791"/>
    <lineage>
        <taxon>Eukaryota</taxon>
        <taxon>Viridiplantae</taxon>
        <taxon>Streptophyta</taxon>
        <taxon>Embryophyta</taxon>
        <taxon>Tracheophyta</taxon>
        <taxon>Spermatophyta</taxon>
        <taxon>Magnoliopsida</taxon>
        <taxon>eudicotyledons</taxon>
        <taxon>Gunneridae</taxon>
        <taxon>Pentapetalae</taxon>
        <taxon>rosids</taxon>
        <taxon>fabids</taxon>
        <taxon>Fabales</taxon>
        <taxon>Fabaceae</taxon>
        <taxon>Cercidoideae</taxon>
        <taxon>Cercideae</taxon>
        <taxon>Bauhiniinae</taxon>
        <taxon>Bauhinia</taxon>
    </lineage>
</organism>
<comment type="caution">
    <text evidence="1">The sequence shown here is derived from an EMBL/GenBank/DDBJ whole genome shotgun (WGS) entry which is preliminary data.</text>
</comment>
<reference evidence="1 2" key="1">
    <citation type="journal article" date="2022" name="DNA Res.">
        <title>Chromosomal-level genome assembly of the orchid tree Bauhinia variegata (Leguminosae; Cercidoideae) supports the allotetraploid origin hypothesis of Bauhinia.</title>
        <authorList>
            <person name="Zhong Y."/>
            <person name="Chen Y."/>
            <person name="Zheng D."/>
            <person name="Pang J."/>
            <person name="Liu Y."/>
            <person name="Luo S."/>
            <person name="Meng S."/>
            <person name="Qian L."/>
            <person name="Wei D."/>
            <person name="Dai S."/>
            <person name="Zhou R."/>
        </authorList>
    </citation>
    <scope>NUCLEOTIDE SEQUENCE [LARGE SCALE GENOMIC DNA]</scope>
    <source>
        <strain evidence="1">BV-YZ2020</strain>
    </source>
</reference>
<evidence type="ECO:0000313" key="1">
    <source>
        <dbReference type="EMBL" id="KAI4305662.1"/>
    </source>
</evidence>